<accession>A0A8C9TID7</accession>
<dbReference type="Ensembl" id="ENSSFOT00015042037.1">
    <property type="protein sequence ID" value="ENSSFOP00015053186.1"/>
    <property type="gene ID" value="ENSSFOG00015022094.2"/>
</dbReference>
<dbReference type="AlphaFoldDB" id="A0A8C9TID7"/>
<dbReference type="FunFam" id="3.30.40.10:FF:000164">
    <property type="entry name" value="PHD finger protein 12"/>
    <property type="match status" value="1"/>
</dbReference>
<evidence type="ECO:0000256" key="2">
    <source>
        <dbReference type="ARBA" id="ARBA00022771"/>
    </source>
</evidence>
<protein>
    <submittedName>
        <fullName evidence="7">PHD finger protein 12</fullName>
    </submittedName>
</protein>
<dbReference type="PANTHER" id="PTHR46309">
    <property type="entry name" value="PHD FINGER PROTEIN 12"/>
    <property type="match status" value="1"/>
</dbReference>
<evidence type="ECO:0000313" key="7">
    <source>
        <dbReference type="Ensembl" id="ENSSFOP00015053186.1"/>
    </source>
</evidence>
<reference evidence="7 8" key="1">
    <citation type="submission" date="2019-04" db="EMBL/GenBank/DDBJ databases">
        <authorList>
            <consortium name="Wellcome Sanger Institute Data Sharing"/>
        </authorList>
    </citation>
    <scope>NUCLEOTIDE SEQUENCE [LARGE SCALE GENOMIC DNA]</scope>
</reference>
<keyword evidence="3" id="KW-0862">Zinc</keyword>
<dbReference type="PANTHER" id="PTHR46309:SF1">
    <property type="entry name" value="PHD FINGER PROTEIN 12"/>
    <property type="match status" value="1"/>
</dbReference>
<dbReference type="PROSITE" id="PS01359">
    <property type="entry name" value="ZF_PHD_1"/>
    <property type="match status" value="1"/>
</dbReference>
<keyword evidence="2 4" id="KW-0863">Zinc-finger</keyword>
<dbReference type="GO" id="GO:0070822">
    <property type="term" value="C:Sin3-type complex"/>
    <property type="evidence" value="ECO:0007669"/>
    <property type="project" value="TreeGrafter"/>
</dbReference>
<organism evidence="7 8">
    <name type="scientific">Scleropages formosus</name>
    <name type="common">Asian bonytongue</name>
    <name type="synonym">Osteoglossum formosum</name>
    <dbReference type="NCBI Taxonomy" id="113540"/>
    <lineage>
        <taxon>Eukaryota</taxon>
        <taxon>Metazoa</taxon>
        <taxon>Chordata</taxon>
        <taxon>Craniata</taxon>
        <taxon>Vertebrata</taxon>
        <taxon>Euteleostomi</taxon>
        <taxon>Actinopterygii</taxon>
        <taxon>Neopterygii</taxon>
        <taxon>Teleostei</taxon>
        <taxon>Osteoglossocephala</taxon>
        <taxon>Osteoglossomorpha</taxon>
        <taxon>Osteoglossiformes</taxon>
        <taxon>Osteoglossidae</taxon>
        <taxon>Scleropages</taxon>
    </lineage>
</organism>
<dbReference type="Pfam" id="PF00628">
    <property type="entry name" value="PHD"/>
    <property type="match status" value="1"/>
</dbReference>
<evidence type="ECO:0000256" key="5">
    <source>
        <dbReference type="SAM" id="MobiDB-lite"/>
    </source>
</evidence>
<dbReference type="Proteomes" id="UP000694397">
    <property type="component" value="Chromosome 25"/>
</dbReference>
<dbReference type="InterPro" id="IPR013083">
    <property type="entry name" value="Znf_RING/FYVE/PHD"/>
</dbReference>
<dbReference type="InterPro" id="IPR011011">
    <property type="entry name" value="Znf_FYVE_PHD"/>
</dbReference>
<dbReference type="Gene3D" id="3.30.40.10">
    <property type="entry name" value="Zinc/RING finger domain, C3HC4 (zinc finger)"/>
    <property type="match status" value="1"/>
</dbReference>
<dbReference type="InterPro" id="IPR019787">
    <property type="entry name" value="Znf_PHD-finger"/>
</dbReference>
<dbReference type="GO" id="GO:0000122">
    <property type="term" value="P:negative regulation of transcription by RNA polymerase II"/>
    <property type="evidence" value="ECO:0007669"/>
    <property type="project" value="TreeGrafter"/>
</dbReference>
<dbReference type="InterPro" id="IPR001965">
    <property type="entry name" value="Znf_PHD"/>
</dbReference>
<dbReference type="InterPro" id="IPR019786">
    <property type="entry name" value="Zinc_finger_PHD-type_CS"/>
</dbReference>
<keyword evidence="8" id="KW-1185">Reference proteome</keyword>
<evidence type="ECO:0000313" key="8">
    <source>
        <dbReference type="Proteomes" id="UP000694397"/>
    </source>
</evidence>
<dbReference type="GeneTree" id="ENSGT00940000155713"/>
<evidence type="ECO:0000256" key="3">
    <source>
        <dbReference type="ARBA" id="ARBA00022833"/>
    </source>
</evidence>
<dbReference type="SMART" id="SM00249">
    <property type="entry name" value="PHD"/>
    <property type="match status" value="1"/>
</dbReference>
<sequence>MWDTMESASAGLVEIQSLLAPPRQQGARGSRRSDTRPRRSGRIAARESCASCGEGGDLLSCDRCPAAFHLRCCNPPLSEEMLPPGDWMCHRCVARRKVCRTVSERRRRRGPAGRGGRGPRLGPRC</sequence>
<feature type="domain" description="PHD-type" evidence="6">
    <location>
        <begin position="46"/>
        <end position="95"/>
    </location>
</feature>
<reference evidence="7" key="2">
    <citation type="submission" date="2025-08" db="UniProtKB">
        <authorList>
            <consortium name="Ensembl"/>
        </authorList>
    </citation>
    <scope>IDENTIFICATION</scope>
</reference>
<keyword evidence="1" id="KW-0479">Metal-binding</keyword>
<proteinExistence type="predicted"/>
<evidence type="ECO:0000256" key="4">
    <source>
        <dbReference type="PROSITE-ProRule" id="PRU00146"/>
    </source>
</evidence>
<name>A0A8C9TID7_SCLFO</name>
<evidence type="ECO:0000259" key="6">
    <source>
        <dbReference type="PROSITE" id="PS50016"/>
    </source>
</evidence>
<dbReference type="InterPro" id="IPR042163">
    <property type="entry name" value="PHF12"/>
</dbReference>
<feature type="region of interest" description="Disordered" evidence="5">
    <location>
        <begin position="17"/>
        <end position="42"/>
    </location>
</feature>
<dbReference type="PROSITE" id="PS50016">
    <property type="entry name" value="ZF_PHD_2"/>
    <property type="match status" value="1"/>
</dbReference>
<dbReference type="GO" id="GO:0008270">
    <property type="term" value="F:zinc ion binding"/>
    <property type="evidence" value="ECO:0007669"/>
    <property type="project" value="UniProtKB-KW"/>
</dbReference>
<dbReference type="GO" id="GO:0003714">
    <property type="term" value="F:transcription corepressor activity"/>
    <property type="evidence" value="ECO:0007669"/>
    <property type="project" value="InterPro"/>
</dbReference>
<feature type="region of interest" description="Disordered" evidence="5">
    <location>
        <begin position="103"/>
        <end position="125"/>
    </location>
</feature>
<evidence type="ECO:0000256" key="1">
    <source>
        <dbReference type="ARBA" id="ARBA00022723"/>
    </source>
</evidence>
<dbReference type="SUPFAM" id="SSF57903">
    <property type="entry name" value="FYVE/PHD zinc finger"/>
    <property type="match status" value="1"/>
</dbReference>
<reference evidence="7" key="3">
    <citation type="submission" date="2025-09" db="UniProtKB">
        <authorList>
            <consortium name="Ensembl"/>
        </authorList>
    </citation>
    <scope>IDENTIFICATION</scope>
</reference>
<gene>
    <name evidence="7" type="primary">PHF12</name>
    <name evidence="7" type="synonym">LOC108921479</name>
</gene>